<dbReference type="EMBL" id="BQNB010019172">
    <property type="protein sequence ID" value="GJT82485.1"/>
    <property type="molecule type" value="Genomic_DNA"/>
</dbReference>
<sequence>MRNHTLLDFLQVESQRGRIFKTVGLRWIPIGKMFTDSTTKVDNEPLNGSNEDITNPYKCEQTLNVSAGTLILSLGTSFNPLKERLGCLLNKKTDISYFRSSKNSNQMNIASKEERLKQNAQVDGIRILLVRNQNFAKKEDSVRFRALYSCKEEKSSYIDHSH</sequence>
<proteinExistence type="predicted"/>
<name>A0ABQ5H548_9ASTR</name>
<evidence type="ECO:0000313" key="1">
    <source>
        <dbReference type="EMBL" id="GJT82485.1"/>
    </source>
</evidence>
<gene>
    <name evidence="1" type="ORF">Tco_1056827</name>
</gene>
<reference evidence="1" key="1">
    <citation type="journal article" date="2022" name="Int. J. Mol. Sci.">
        <title>Draft Genome of Tanacetum Coccineum: Genomic Comparison of Closely Related Tanacetum-Family Plants.</title>
        <authorList>
            <person name="Yamashiro T."/>
            <person name="Shiraishi A."/>
            <person name="Nakayama K."/>
            <person name="Satake H."/>
        </authorList>
    </citation>
    <scope>NUCLEOTIDE SEQUENCE</scope>
</reference>
<accession>A0ABQ5H548</accession>
<dbReference type="Proteomes" id="UP001151760">
    <property type="component" value="Unassembled WGS sequence"/>
</dbReference>
<reference evidence="1" key="2">
    <citation type="submission" date="2022-01" db="EMBL/GenBank/DDBJ databases">
        <authorList>
            <person name="Yamashiro T."/>
            <person name="Shiraishi A."/>
            <person name="Satake H."/>
            <person name="Nakayama K."/>
        </authorList>
    </citation>
    <scope>NUCLEOTIDE SEQUENCE</scope>
</reference>
<organism evidence="1 2">
    <name type="scientific">Tanacetum coccineum</name>
    <dbReference type="NCBI Taxonomy" id="301880"/>
    <lineage>
        <taxon>Eukaryota</taxon>
        <taxon>Viridiplantae</taxon>
        <taxon>Streptophyta</taxon>
        <taxon>Embryophyta</taxon>
        <taxon>Tracheophyta</taxon>
        <taxon>Spermatophyta</taxon>
        <taxon>Magnoliopsida</taxon>
        <taxon>eudicotyledons</taxon>
        <taxon>Gunneridae</taxon>
        <taxon>Pentapetalae</taxon>
        <taxon>asterids</taxon>
        <taxon>campanulids</taxon>
        <taxon>Asterales</taxon>
        <taxon>Asteraceae</taxon>
        <taxon>Asteroideae</taxon>
        <taxon>Anthemideae</taxon>
        <taxon>Anthemidinae</taxon>
        <taxon>Tanacetum</taxon>
    </lineage>
</organism>
<comment type="caution">
    <text evidence="1">The sequence shown here is derived from an EMBL/GenBank/DDBJ whole genome shotgun (WGS) entry which is preliminary data.</text>
</comment>
<protein>
    <submittedName>
        <fullName evidence="1">Uncharacterized protein</fullName>
    </submittedName>
</protein>
<keyword evidence="2" id="KW-1185">Reference proteome</keyword>
<evidence type="ECO:0000313" key="2">
    <source>
        <dbReference type="Proteomes" id="UP001151760"/>
    </source>
</evidence>